<organism evidence="1">
    <name type="scientific">marine sediment metagenome</name>
    <dbReference type="NCBI Taxonomy" id="412755"/>
    <lineage>
        <taxon>unclassified sequences</taxon>
        <taxon>metagenomes</taxon>
        <taxon>ecological metagenomes</taxon>
    </lineage>
</organism>
<dbReference type="AlphaFoldDB" id="A0A0F9PHA7"/>
<evidence type="ECO:0000313" key="1">
    <source>
        <dbReference type="EMBL" id="KKM92702.1"/>
    </source>
</evidence>
<reference evidence="1" key="1">
    <citation type="journal article" date="2015" name="Nature">
        <title>Complex archaea that bridge the gap between prokaryotes and eukaryotes.</title>
        <authorList>
            <person name="Spang A."/>
            <person name="Saw J.H."/>
            <person name="Jorgensen S.L."/>
            <person name="Zaremba-Niedzwiedzka K."/>
            <person name="Martijn J."/>
            <person name="Lind A.E."/>
            <person name="van Eijk R."/>
            <person name="Schleper C."/>
            <person name="Guy L."/>
            <person name="Ettema T.J."/>
        </authorList>
    </citation>
    <scope>NUCLEOTIDE SEQUENCE</scope>
</reference>
<accession>A0A0F9PHA7</accession>
<sequence>MSHLKLVPDAEQEGRIKGINLAFDEARELLAAKIIWYRKQGGSMSGIRIACLESFSNEITPATQKLVTEARND</sequence>
<comment type="caution">
    <text evidence="1">The sequence shown here is derived from an EMBL/GenBank/DDBJ whole genome shotgun (WGS) entry which is preliminary data.</text>
</comment>
<protein>
    <submittedName>
        <fullName evidence="1">Uncharacterized protein</fullName>
    </submittedName>
</protein>
<name>A0A0F9PHA7_9ZZZZ</name>
<gene>
    <name evidence="1" type="ORF">LCGC14_1215780</name>
</gene>
<proteinExistence type="predicted"/>
<dbReference type="EMBL" id="LAZR01006357">
    <property type="protein sequence ID" value="KKM92702.1"/>
    <property type="molecule type" value="Genomic_DNA"/>
</dbReference>